<dbReference type="PANTHER" id="PTHR43776">
    <property type="entry name" value="TRANSPORT ATP-BINDING PROTEIN"/>
    <property type="match status" value="1"/>
</dbReference>
<name>A0A1Q5Q199_9ACTO</name>
<dbReference type="PROSITE" id="PS50893">
    <property type="entry name" value="ABC_TRANSPORTER_2"/>
    <property type="match status" value="1"/>
</dbReference>
<dbReference type="PANTHER" id="PTHR43776:SF7">
    <property type="entry name" value="D,D-DIPEPTIDE TRANSPORT ATP-BINDING PROTEIN DDPF-RELATED"/>
    <property type="match status" value="1"/>
</dbReference>
<sequence>MNLYGENLAYSYCNGDPLFQGFDIVIHPGEIVGLHGYSGCGKTTLGKILAGYIQPDVGVVKLGEAPITARGFCPVQMIHQHPNTSIDPRWRLRQVLSSMRGNLAQTMEWFELDPAWLVRYPGEVSGGELQRFCVARAFDDRTRYLVADEITTMMDGLLQAKLWKRIVALAQERRIGLLVISHDHDLLAKLCDRVIQLSIPCQWSKAE</sequence>
<dbReference type="OrthoDB" id="2986442at2"/>
<evidence type="ECO:0000313" key="6">
    <source>
        <dbReference type="EMBL" id="OKL53601.1"/>
    </source>
</evidence>
<evidence type="ECO:0000313" key="7">
    <source>
        <dbReference type="Proteomes" id="UP000185628"/>
    </source>
</evidence>
<dbReference type="EMBL" id="MQVR01000050">
    <property type="protein sequence ID" value="OKL53601.1"/>
    <property type="molecule type" value="Genomic_DNA"/>
</dbReference>
<dbReference type="PROSITE" id="PS00211">
    <property type="entry name" value="ABC_TRANSPORTER_1"/>
    <property type="match status" value="1"/>
</dbReference>
<feature type="domain" description="ABC transporter" evidence="5">
    <location>
        <begin position="3"/>
        <end position="205"/>
    </location>
</feature>
<dbReference type="SUPFAM" id="SSF52540">
    <property type="entry name" value="P-loop containing nucleoside triphosphate hydrolases"/>
    <property type="match status" value="1"/>
</dbReference>
<dbReference type="SMART" id="SM00382">
    <property type="entry name" value="AAA"/>
    <property type="match status" value="1"/>
</dbReference>
<dbReference type="AlphaFoldDB" id="A0A1Q5Q199"/>
<dbReference type="InterPro" id="IPR027417">
    <property type="entry name" value="P-loop_NTPase"/>
</dbReference>
<evidence type="ECO:0000256" key="1">
    <source>
        <dbReference type="ARBA" id="ARBA00005417"/>
    </source>
</evidence>
<dbReference type="GO" id="GO:0055085">
    <property type="term" value="P:transmembrane transport"/>
    <property type="evidence" value="ECO:0007669"/>
    <property type="project" value="UniProtKB-ARBA"/>
</dbReference>
<proteinExistence type="inferred from homology"/>
<evidence type="ECO:0000256" key="2">
    <source>
        <dbReference type="ARBA" id="ARBA00022448"/>
    </source>
</evidence>
<dbReference type="InterPro" id="IPR003439">
    <property type="entry name" value="ABC_transporter-like_ATP-bd"/>
</dbReference>
<gene>
    <name evidence="6" type="ORF">BSZ39_08585</name>
</gene>
<dbReference type="RefSeq" id="WP_073716931.1">
    <property type="nucleotide sequence ID" value="NZ_MQVR01000050.1"/>
</dbReference>
<dbReference type="Proteomes" id="UP000185628">
    <property type="component" value="Unassembled WGS sequence"/>
</dbReference>
<comment type="caution">
    <text evidence="6">The sequence shown here is derived from an EMBL/GenBank/DDBJ whole genome shotgun (WGS) entry which is preliminary data.</text>
</comment>
<dbReference type="InterPro" id="IPR003593">
    <property type="entry name" value="AAA+_ATPase"/>
</dbReference>
<comment type="similarity">
    <text evidence="1">Belongs to the ABC transporter superfamily.</text>
</comment>
<evidence type="ECO:0000256" key="4">
    <source>
        <dbReference type="ARBA" id="ARBA00022840"/>
    </source>
</evidence>
<keyword evidence="7" id="KW-1185">Reference proteome</keyword>
<keyword evidence="4" id="KW-0067">ATP-binding</keyword>
<dbReference type="GO" id="GO:0005524">
    <property type="term" value="F:ATP binding"/>
    <property type="evidence" value="ECO:0007669"/>
    <property type="project" value="UniProtKB-KW"/>
</dbReference>
<dbReference type="GO" id="GO:0016887">
    <property type="term" value="F:ATP hydrolysis activity"/>
    <property type="evidence" value="ECO:0007669"/>
    <property type="project" value="InterPro"/>
</dbReference>
<reference evidence="7" key="1">
    <citation type="submission" date="2016-12" db="EMBL/GenBank/DDBJ databases">
        <authorList>
            <person name="Meng X."/>
        </authorList>
    </citation>
    <scope>NUCLEOTIDE SEQUENCE [LARGE SCALE GENOMIC DNA]</scope>
    <source>
        <strain evidence="7">DSM 19116</strain>
    </source>
</reference>
<organism evidence="6 7">
    <name type="scientific">Bowdeniella nasicola</name>
    <dbReference type="NCBI Taxonomy" id="208480"/>
    <lineage>
        <taxon>Bacteria</taxon>
        <taxon>Bacillati</taxon>
        <taxon>Actinomycetota</taxon>
        <taxon>Actinomycetes</taxon>
        <taxon>Actinomycetales</taxon>
        <taxon>Actinomycetaceae</taxon>
        <taxon>Bowdeniella</taxon>
    </lineage>
</organism>
<evidence type="ECO:0000256" key="3">
    <source>
        <dbReference type="ARBA" id="ARBA00022741"/>
    </source>
</evidence>
<keyword evidence="3" id="KW-0547">Nucleotide-binding</keyword>
<dbReference type="InterPro" id="IPR050319">
    <property type="entry name" value="ABC_transp_ATP-bind"/>
</dbReference>
<keyword evidence="2" id="KW-0813">Transport</keyword>
<evidence type="ECO:0000259" key="5">
    <source>
        <dbReference type="PROSITE" id="PS50893"/>
    </source>
</evidence>
<accession>A0A1Q5Q199</accession>
<dbReference type="Gene3D" id="3.40.50.300">
    <property type="entry name" value="P-loop containing nucleotide triphosphate hydrolases"/>
    <property type="match status" value="1"/>
</dbReference>
<dbReference type="Pfam" id="PF00005">
    <property type="entry name" value="ABC_tran"/>
    <property type="match status" value="1"/>
</dbReference>
<dbReference type="InterPro" id="IPR017871">
    <property type="entry name" value="ABC_transporter-like_CS"/>
</dbReference>
<protein>
    <recommendedName>
        <fullName evidence="5">ABC transporter domain-containing protein</fullName>
    </recommendedName>
</protein>